<organism evidence="2 3">
    <name type="scientific">Yoonia rhodophyticola</name>
    <dbReference type="NCBI Taxonomy" id="3137370"/>
    <lineage>
        <taxon>Bacteria</taxon>
        <taxon>Pseudomonadati</taxon>
        <taxon>Pseudomonadota</taxon>
        <taxon>Alphaproteobacteria</taxon>
        <taxon>Rhodobacterales</taxon>
        <taxon>Paracoccaceae</taxon>
        <taxon>Yoonia</taxon>
    </lineage>
</organism>
<dbReference type="EMBL" id="CP151767">
    <property type="protein sequence ID" value="WZU65934.2"/>
    <property type="molecule type" value="Genomic_DNA"/>
</dbReference>
<protein>
    <submittedName>
        <fullName evidence="2">Uncharacterized protein</fullName>
    </submittedName>
</protein>
<dbReference type="PROSITE" id="PS51257">
    <property type="entry name" value="PROKAR_LIPOPROTEIN"/>
    <property type="match status" value="1"/>
</dbReference>
<sequence length="79" mass="8236">MAMRHLLDGAASFGAALITLGACGLPAWFTLQAINANVAPLWAYAPAGALAIIGLILTLAFLRKGFAGVAPTRQRRRTS</sequence>
<dbReference type="KEGG" id="yrh:AABB31_12600"/>
<evidence type="ECO:0000313" key="2">
    <source>
        <dbReference type="EMBL" id="WZU65934.2"/>
    </source>
</evidence>
<name>A0AAN0M6X9_9RHOB</name>
<evidence type="ECO:0000256" key="1">
    <source>
        <dbReference type="SAM" id="Phobius"/>
    </source>
</evidence>
<dbReference type="AlphaFoldDB" id="A0AAN0M6X9"/>
<accession>A0AAN0M6X9</accession>
<dbReference type="RefSeq" id="WP_373635554.1">
    <property type="nucleotide sequence ID" value="NZ_CP151767.2"/>
</dbReference>
<dbReference type="Proteomes" id="UP001470809">
    <property type="component" value="Chromosome"/>
</dbReference>
<keyword evidence="1" id="KW-0812">Transmembrane</keyword>
<reference evidence="3" key="1">
    <citation type="submission" date="2024-04" db="EMBL/GenBank/DDBJ databases">
        <title>Phylogenomic analyses of a clade within the roseobacter group suggest taxonomic reassignments of species of the genera Aestuariivita, Citreicella, Loktanella, Nautella, Pelagibaca, Ruegeria, Thalassobius, Thiobacimonas and Tropicibacter, and the proposal o.</title>
        <authorList>
            <person name="Jeon C.O."/>
        </authorList>
    </citation>
    <scope>NUCLEOTIDE SEQUENCE [LARGE SCALE GENOMIC DNA]</scope>
    <source>
        <strain evidence="3">SS1-5</strain>
    </source>
</reference>
<feature type="transmembrane region" description="Helical" evidence="1">
    <location>
        <begin position="7"/>
        <end position="29"/>
    </location>
</feature>
<evidence type="ECO:0000313" key="3">
    <source>
        <dbReference type="Proteomes" id="UP001470809"/>
    </source>
</evidence>
<keyword evidence="3" id="KW-1185">Reference proteome</keyword>
<proteinExistence type="predicted"/>
<keyword evidence="1" id="KW-1133">Transmembrane helix</keyword>
<keyword evidence="1" id="KW-0472">Membrane</keyword>
<feature type="transmembrane region" description="Helical" evidence="1">
    <location>
        <begin position="41"/>
        <end position="62"/>
    </location>
</feature>
<reference evidence="2 3" key="2">
    <citation type="submission" date="2024-08" db="EMBL/GenBank/DDBJ databases">
        <title>Phylogenomic analyses of a clade within the roseobacter group suggest taxonomic reassignments of species of the genera Aestuariivita, Citreicella, Loktanella, Nautella, Pelagibaca, Ruegeria, Thalassobius, Thiobacimonas and Tropicibacter, and the proposal o.</title>
        <authorList>
            <person name="Jeon C.O."/>
        </authorList>
    </citation>
    <scope>NUCLEOTIDE SEQUENCE [LARGE SCALE GENOMIC DNA]</scope>
    <source>
        <strain evidence="2 3">SS1-5</strain>
    </source>
</reference>
<gene>
    <name evidence="2" type="ORF">AABB31_12600</name>
</gene>